<keyword evidence="5 6" id="KW-0067">ATP-binding</keyword>
<evidence type="ECO:0000259" key="8">
    <source>
        <dbReference type="PROSITE" id="PS51794"/>
    </source>
</evidence>
<organism evidence="9 10">
    <name type="scientific">Brevibacillus panacihumi W25</name>
    <dbReference type="NCBI Taxonomy" id="1408254"/>
    <lineage>
        <taxon>Bacteria</taxon>
        <taxon>Bacillati</taxon>
        <taxon>Bacillota</taxon>
        <taxon>Bacilli</taxon>
        <taxon>Bacillales</taxon>
        <taxon>Paenibacillaceae</taxon>
        <taxon>Brevibacillus</taxon>
    </lineage>
</organism>
<evidence type="ECO:0000313" key="10">
    <source>
        <dbReference type="Proteomes" id="UP000017973"/>
    </source>
</evidence>
<dbReference type="EMBL" id="AYJU01000012">
    <property type="protein sequence ID" value="EST55180.1"/>
    <property type="molecule type" value="Genomic_DNA"/>
</dbReference>
<accession>V6MBC6</accession>
<dbReference type="Gene3D" id="1.10.287.770">
    <property type="entry name" value="YojJ-like"/>
    <property type="match status" value="1"/>
</dbReference>
<keyword evidence="10" id="KW-1185">Reference proteome</keyword>
<dbReference type="NCBIfam" id="NF038328">
    <property type="entry name" value="c-di-AMP_CdaS"/>
    <property type="match status" value="1"/>
</dbReference>
<dbReference type="InterPro" id="IPR036888">
    <property type="entry name" value="DNA_integrity_DisA_N_sf"/>
</dbReference>
<dbReference type="InterPro" id="IPR050338">
    <property type="entry name" value="DisA"/>
</dbReference>
<dbReference type="HAMAP" id="MF_00838">
    <property type="entry name" value="DacB"/>
    <property type="match status" value="1"/>
</dbReference>
<dbReference type="PANTHER" id="PTHR34185">
    <property type="entry name" value="DIADENYLATE CYCLASE"/>
    <property type="match status" value="1"/>
</dbReference>
<evidence type="ECO:0000256" key="4">
    <source>
        <dbReference type="ARBA" id="ARBA00022741"/>
    </source>
</evidence>
<dbReference type="EC" id="2.7.7.85" evidence="6"/>
<dbReference type="SUPFAM" id="SSF143597">
    <property type="entry name" value="YojJ-like"/>
    <property type="match status" value="1"/>
</dbReference>
<dbReference type="STRING" id="1408254.T458_08400"/>
<dbReference type="GO" id="GO:0106408">
    <property type="term" value="F:diadenylate cyclase activity"/>
    <property type="evidence" value="ECO:0007669"/>
    <property type="project" value="UniProtKB-EC"/>
</dbReference>
<comment type="caution">
    <text evidence="9">The sequence shown here is derived from an EMBL/GenBank/DDBJ whole genome shotgun (WGS) entry which is preliminary data.</text>
</comment>
<dbReference type="PANTHER" id="PTHR34185:SF2">
    <property type="entry name" value="CYCLIC DI-AMP SYNTHASE CDAS"/>
    <property type="match status" value="1"/>
</dbReference>
<evidence type="ECO:0000256" key="7">
    <source>
        <dbReference type="SAM" id="Coils"/>
    </source>
</evidence>
<sequence length="203" mass="22661">MNADCDFSPMKLAIKEDISRVITELQNNLAAMDDQNNCLLGNFEKIKEHFTRIQMAAANFYLNCYLSPFTDKYPEISICVQNMSHRRHGGLIVIQREDSLDTLIHPGILLRAELTHSLLESIFFPGNPLHDGAVMVYRDQIVSAANILPLSAQDTGDQKMGTRHRSALGLTERSDALVLVVSEETGRVSFAFNGHLYPINTLG</sequence>
<dbReference type="OrthoDB" id="9807385at2"/>
<dbReference type="AlphaFoldDB" id="V6MBC6"/>
<gene>
    <name evidence="6" type="primary">dacB</name>
    <name evidence="9" type="ORF">T458_08400</name>
</gene>
<comment type="catalytic activity">
    <reaction evidence="1 6">
        <text>2 ATP = 3',3'-c-di-AMP + 2 diphosphate</text>
        <dbReference type="Rhea" id="RHEA:35655"/>
        <dbReference type="ChEBI" id="CHEBI:30616"/>
        <dbReference type="ChEBI" id="CHEBI:33019"/>
        <dbReference type="ChEBI" id="CHEBI:71500"/>
        <dbReference type="EC" id="2.7.7.85"/>
    </reaction>
</comment>
<keyword evidence="6" id="KW-1133">Transmembrane helix</keyword>
<comment type="similarity">
    <text evidence="6">Belongs to the adenylate cyclase family. DacB/CdaS subfamily.</text>
</comment>
<dbReference type="RefSeq" id="WP_023555679.1">
    <property type="nucleotide sequence ID" value="NZ_KI629782.1"/>
</dbReference>
<evidence type="ECO:0000256" key="1">
    <source>
        <dbReference type="ARBA" id="ARBA00000877"/>
    </source>
</evidence>
<evidence type="ECO:0000256" key="6">
    <source>
        <dbReference type="HAMAP-Rule" id="MF_00838"/>
    </source>
</evidence>
<dbReference type="Proteomes" id="UP000017973">
    <property type="component" value="Unassembled WGS sequence"/>
</dbReference>
<dbReference type="GO" id="GO:0004016">
    <property type="term" value="F:adenylate cyclase activity"/>
    <property type="evidence" value="ECO:0007669"/>
    <property type="project" value="UniProtKB-UniRule"/>
</dbReference>
<evidence type="ECO:0000256" key="3">
    <source>
        <dbReference type="ARBA" id="ARBA00022695"/>
    </source>
</evidence>
<keyword evidence="6" id="KW-0472">Membrane</keyword>
<dbReference type="Gene3D" id="3.40.1700.10">
    <property type="entry name" value="DNA integrity scanning protein, DisA, N-terminal domain"/>
    <property type="match status" value="1"/>
</dbReference>
<dbReference type="HOGENOM" id="CLU_116655_0_0_9"/>
<keyword evidence="4 6" id="KW-0547">Nucleotide-binding</keyword>
<dbReference type="PATRIC" id="fig|1408254.3.peg.1663"/>
<dbReference type="InterPro" id="IPR003390">
    <property type="entry name" value="DNA_integrity_scan_DisA_N"/>
</dbReference>
<keyword evidence="6" id="KW-1003">Cell membrane</keyword>
<dbReference type="InterPro" id="IPR034693">
    <property type="entry name" value="CdaS"/>
</dbReference>
<comment type="function">
    <text evidence="6">Catalyzes the condensation of 2 ATP molecules into cyclic di-AMP (c-di-AMP), a second messenger used to regulate differing processes in different bacteria.</text>
</comment>
<name>V6MBC6_9BACL</name>
<keyword evidence="7" id="KW-0175">Coiled coil</keyword>
<keyword evidence="3 6" id="KW-0548">Nucleotidyltransferase</keyword>
<evidence type="ECO:0000256" key="5">
    <source>
        <dbReference type="ARBA" id="ARBA00022840"/>
    </source>
</evidence>
<comment type="subunit">
    <text evidence="6">Probably oligomerizes.</text>
</comment>
<reference evidence="9 10" key="1">
    <citation type="journal article" date="2014" name="Genome Announc.">
        <title>Draft Genome Sequence of Brevibacillus panacihumi Strain W25, a Halotolerant Hydrocarbon-Degrading Bacterium.</title>
        <authorList>
            <person name="Wang X."/>
            <person name="Jin D."/>
            <person name="Zhou L."/>
            <person name="Wu L."/>
            <person name="An W."/>
            <person name="Chen Y."/>
            <person name="Zhao L."/>
        </authorList>
    </citation>
    <scope>NUCLEOTIDE SEQUENCE [LARGE SCALE GENOMIC DNA]</scope>
    <source>
        <strain evidence="9 10">W25</strain>
    </source>
</reference>
<keyword evidence="2 6" id="KW-0808">Transferase</keyword>
<dbReference type="eggNOG" id="COG1624">
    <property type="taxonomic scope" value="Bacteria"/>
</dbReference>
<dbReference type="Pfam" id="PF10372">
    <property type="entry name" value="CdaS_N"/>
    <property type="match status" value="1"/>
</dbReference>
<keyword evidence="6" id="KW-0812">Transmembrane</keyword>
<evidence type="ECO:0000256" key="2">
    <source>
        <dbReference type="ARBA" id="ARBA00022679"/>
    </source>
</evidence>
<dbReference type="GO" id="GO:0005524">
    <property type="term" value="F:ATP binding"/>
    <property type="evidence" value="ECO:0007669"/>
    <property type="project" value="UniProtKB-UniRule"/>
</dbReference>
<dbReference type="InterPro" id="IPR053472">
    <property type="entry name" value="DAC_CdaS-like"/>
</dbReference>
<feature type="coiled-coil region" evidence="7">
    <location>
        <begin position="15"/>
        <end position="42"/>
    </location>
</feature>
<dbReference type="PROSITE" id="PS51794">
    <property type="entry name" value="DAC"/>
    <property type="match status" value="1"/>
</dbReference>
<dbReference type="Pfam" id="PF02457">
    <property type="entry name" value="DAC"/>
    <property type="match status" value="1"/>
</dbReference>
<dbReference type="InterPro" id="IPR019457">
    <property type="entry name" value="CdaS_N"/>
</dbReference>
<protein>
    <recommendedName>
        <fullName evidence="6">Diadenylate cyclase</fullName>
        <shortName evidence="6">DAC</shortName>
        <ecNumber evidence="6">2.7.7.85</ecNumber>
    </recommendedName>
    <alternativeName>
        <fullName evidence="6">Cyclic-di-AMP synthase</fullName>
        <shortName evidence="6">c-di-AMP synthase</shortName>
    </alternativeName>
</protein>
<feature type="domain" description="DAC" evidence="8">
    <location>
        <begin position="43"/>
        <end position="203"/>
    </location>
</feature>
<proteinExistence type="inferred from homology"/>
<dbReference type="GO" id="GO:0006171">
    <property type="term" value="P:cAMP biosynthetic process"/>
    <property type="evidence" value="ECO:0007669"/>
    <property type="project" value="InterPro"/>
</dbReference>
<evidence type="ECO:0000313" key="9">
    <source>
        <dbReference type="EMBL" id="EST55180.1"/>
    </source>
</evidence>